<protein>
    <submittedName>
        <fullName evidence="1">Uncharacterized protein</fullName>
    </submittedName>
</protein>
<reference evidence="1 2" key="1">
    <citation type="submission" date="2021-06" db="EMBL/GenBank/DDBJ databases">
        <authorList>
            <person name="Palmer J.M."/>
        </authorList>
    </citation>
    <scope>NUCLEOTIDE SEQUENCE [LARGE SCALE GENOMIC DNA]</scope>
    <source>
        <strain evidence="1 2">CL_MEX2019</strain>
        <tissue evidence="1">Muscle</tissue>
    </source>
</reference>
<keyword evidence="2" id="KW-1185">Reference proteome</keyword>
<evidence type="ECO:0000313" key="2">
    <source>
        <dbReference type="Proteomes" id="UP001352852"/>
    </source>
</evidence>
<organism evidence="1 2">
    <name type="scientific">Characodon lateralis</name>
    <dbReference type="NCBI Taxonomy" id="208331"/>
    <lineage>
        <taxon>Eukaryota</taxon>
        <taxon>Metazoa</taxon>
        <taxon>Chordata</taxon>
        <taxon>Craniata</taxon>
        <taxon>Vertebrata</taxon>
        <taxon>Euteleostomi</taxon>
        <taxon>Actinopterygii</taxon>
        <taxon>Neopterygii</taxon>
        <taxon>Teleostei</taxon>
        <taxon>Neoteleostei</taxon>
        <taxon>Acanthomorphata</taxon>
        <taxon>Ovalentaria</taxon>
        <taxon>Atherinomorphae</taxon>
        <taxon>Cyprinodontiformes</taxon>
        <taxon>Goodeidae</taxon>
        <taxon>Characodon</taxon>
    </lineage>
</organism>
<proteinExistence type="predicted"/>
<comment type="caution">
    <text evidence="1">The sequence shown here is derived from an EMBL/GenBank/DDBJ whole genome shotgun (WGS) entry which is preliminary data.</text>
</comment>
<evidence type="ECO:0000313" key="1">
    <source>
        <dbReference type="EMBL" id="MED6269274.1"/>
    </source>
</evidence>
<name>A0ABU7D5M4_9TELE</name>
<sequence length="100" mass="11710">MVRIMQVIKRNLHRTLNRFELRKFEGEMNPERARMLETDCSIVFVSRKRLRKDNNEERPVAEETLALWCIRPTVSSCPRKDFEEQTQLNMGPAPGSCVCA</sequence>
<gene>
    <name evidence="1" type="ORF">CHARACLAT_031462</name>
</gene>
<dbReference type="EMBL" id="JAHUTJ010013292">
    <property type="protein sequence ID" value="MED6269274.1"/>
    <property type="molecule type" value="Genomic_DNA"/>
</dbReference>
<accession>A0ABU7D5M4</accession>
<dbReference type="Proteomes" id="UP001352852">
    <property type="component" value="Unassembled WGS sequence"/>
</dbReference>